<evidence type="ECO:0000256" key="2">
    <source>
        <dbReference type="ARBA" id="ARBA00022692"/>
    </source>
</evidence>
<accession>A0A9P4IYJ9</accession>
<dbReference type="OrthoDB" id="4682787at2759"/>
<evidence type="ECO:0000313" key="9">
    <source>
        <dbReference type="Proteomes" id="UP000799439"/>
    </source>
</evidence>
<evidence type="ECO:0000256" key="5">
    <source>
        <dbReference type="ARBA" id="ARBA00038359"/>
    </source>
</evidence>
<dbReference type="InterPro" id="IPR052337">
    <property type="entry name" value="SAT4-like"/>
</dbReference>
<dbReference type="PANTHER" id="PTHR33048:SF96">
    <property type="entry name" value="INTEGRAL MEMBRANE PROTEIN"/>
    <property type="match status" value="1"/>
</dbReference>
<comment type="similarity">
    <text evidence="5">Belongs to the SAT4 family.</text>
</comment>
<dbReference type="AlphaFoldDB" id="A0A9P4IYJ9"/>
<evidence type="ECO:0000256" key="1">
    <source>
        <dbReference type="ARBA" id="ARBA00004141"/>
    </source>
</evidence>
<comment type="caution">
    <text evidence="8">The sequence shown here is derived from an EMBL/GenBank/DDBJ whole genome shotgun (WGS) entry which is preliminary data.</text>
</comment>
<gene>
    <name evidence="8" type="ORF">K461DRAFT_271669</name>
</gene>
<dbReference type="GO" id="GO:0016020">
    <property type="term" value="C:membrane"/>
    <property type="evidence" value="ECO:0007669"/>
    <property type="project" value="UniProtKB-SubCell"/>
</dbReference>
<dbReference type="Pfam" id="PF20684">
    <property type="entry name" value="Fung_rhodopsin"/>
    <property type="match status" value="1"/>
</dbReference>
<feature type="transmembrane region" description="Helical" evidence="6">
    <location>
        <begin position="20"/>
        <end position="40"/>
    </location>
</feature>
<evidence type="ECO:0000259" key="7">
    <source>
        <dbReference type="Pfam" id="PF20684"/>
    </source>
</evidence>
<dbReference type="EMBL" id="ML996092">
    <property type="protein sequence ID" value="KAF2149103.1"/>
    <property type="molecule type" value="Genomic_DNA"/>
</dbReference>
<reference evidence="8" key="1">
    <citation type="journal article" date="2020" name="Stud. Mycol.">
        <title>101 Dothideomycetes genomes: a test case for predicting lifestyles and emergence of pathogens.</title>
        <authorList>
            <person name="Haridas S."/>
            <person name="Albert R."/>
            <person name="Binder M."/>
            <person name="Bloem J."/>
            <person name="Labutti K."/>
            <person name="Salamov A."/>
            <person name="Andreopoulos B."/>
            <person name="Baker S."/>
            <person name="Barry K."/>
            <person name="Bills G."/>
            <person name="Bluhm B."/>
            <person name="Cannon C."/>
            <person name="Castanera R."/>
            <person name="Culley D."/>
            <person name="Daum C."/>
            <person name="Ezra D."/>
            <person name="Gonzalez J."/>
            <person name="Henrissat B."/>
            <person name="Kuo A."/>
            <person name="Liang C."/>
            <person name="Lipzen A."/>
            <person name="Lutzoni F."/>
            <person name="Magnuson J."/>
            <person name="Mondo S."/>
            <person name="Nolan M."/>
            <person name="Ohm R."/>
            <person name="Pangilinan J."/>
            <person name="Park H.-J."/>
            <person name="Ramirez L."/>
            <person name="Alfaro M."/>
            <person name="Sun H."/>
            <person name="Tritt A."/>
            <person name="Yoshinaga Y."/>
            <person name="Zwiers L.-H."/>
            <person name="Turgeon B."/>
            <person name="Goodwin S."/>
            <person name="Spatafora J."/>
            <person name="Crous P."/>
            <person name="Grigoriev I."/>
        </authorList>
    </citation>
    <scope>NUCLEOTIDE SEQUENCE</scope>
    <source>
        <strain evidence="8">CBS 260.36</strain>
    </source>
</reference>
<feature type="transmembrane region" description="Helical" evidence="6">
    <location>
        <begin position="52"/>
        <end position="72"/>
    </location>
</feature>
<organism evidence="8 9">
    <name type="scientific">Myriangium duriaei CBS 260.36</name>
    <dbReference type="NCBI Taxonomy" id="1168546"/>
    <lineage>
        <taxon>Eukaryota</taxon>
        <taxon>Fungi</taxon>
        <taxon>Dikarya</taxon>
        <taxon>Ascomycota</taxon>
        <taxon>Pezizomycotina</taxon>
        <taxon>Dothideomycetes</taxon>
        <taxon>Dothideomycetidae</taxon>
        <taxon>Myriangiales</taxon>
        <taxon>Myriangiaceae</taxon>
        <taxon>Myriangium</taxon>
    </lineage>
</organism>
<comment type="subcellular location">
    <subcellularLocation>
        <location evidence="1">Membrane</location>
        <topology evidence="1">Multi-pass membrane protein</topology>
    </subcellularLocation>
</comment>
<sequence>MVNQFQAQFDALHVHPMRLILTPAILLPLVLITASLRFYVRGRMMRAFAWDDWALLLAVIIETIDSAIYITASVKQLDHGIVAEQNLLARIIIAGETLYLAGQMFLKASMGLYFLRVVNKKWQKLTIQILLGVYESFTFAYLICAVFAYGLPTPKNILLQSAAPHAMNRNRFKYLNYTYAIINVIVDVVFTALPILVVYSAMMSARAKLSVSFLILLGAVGSVVSIVRIYYLPAITGAYTFGGIEMLGVISLAETAAGIIAISLAAIRPLLKALFEKTSYYKGNTASKSMTAINGVATGISKRTEIVTKQESAEAADIEHEAPKGITDVKVLEV</sequence>
<keyword evidence="3 6" id="KW-1133">Transmembrane helix</keyword>
<keyword evidence="9" id="KW-1185">Reference proteome</keyword>
<dbReference type="InterPro" id="IPR049326">
    <property type="entry name" value="Rhodopsin_dom_fungi"/>
</dbReference>
<evidence type="ECO:0000313" key="8">
    <source>
        <dbReference type="EMBL" id="KAF2149103.1"/>
    </source>
</evidence>
<dbReference type="PANTHER" id="PTHR33048">
    <property type="entry name" value="PTH11-LIKE INTEGRAL MEMBRANE PROTEIN (AFU_ORTHOLOGUE AFUA_5G11245)"/>
    <property type="match status" value="1"/>
</dbReference>
<keyword evidence="4 6" id="KW-0472">Membrane</keyword>
<dbReference type="Proteomes" id="UP000799439">
    <property type="component" value="Unassembled WGS sequence"/>
</dbReference>
<evidence type="ECO:0000256" key="4">
    <source>
        <dbReference type="ARBA" id="ARBA00023136"/>
    </source>
</evidence>
<feature type="transmembrane region" description="Helical" evidence="6">
    <location>
        <begin position="127"/>
        <end position="151"/>
    </location>
</feature>
<feature type="transmembrane region" description="Helical" evidence="6">
    <location>
        <begin position="243"/>
        <end position="267"/>
    </location>
</feature>
<evidence type="ECO:0000256" key="6">
    <source>
        <dbReference type="SAM" id="Phobius"/>
    </source>
</evidence>
<evidence type="ECO:0000256" key="3">
    <source>
        <dbReference type="ARBA" id="ARBA00022989"/>
    </source>
</evidence>
<feature type="transmembrane region" description="Helical" evidence="6">
    <location>
        <begin position="211"/>
        <end position="231"/>
    </location>
</feature>
<protein>
    <recommendedName>
        <fullName evidence="7">Rhodopsin domain-containing protein</fullName>
    </recommendedName>
</protein>
<name>A0A9P4IYJ9_9PEZI</name>
<feature type="transmembrane region" description="Helical" evidence="6">
    <location>
        <begin position="87"/>
        <end position="106"/>
    </location>
</feature>
<feature type="domain" description="Rhodopsin" evidence="7">
    <location>
        <begin position="36"/>
        <end position="272"/>
    </location>
</feature>
<feature type="transmembrane region" description="Helical" evidence="6">
    <location>
        <begin position="177"/>
        <end position="199"/>
    </location>
</feature>
<keyword evidence="2 6" id="KW-0812">Transmembrane</keyword>
<proteinExistence type="inferred from homology"/>